<name>A0A3S4DWC9_9RHOB</name>
<evidence type="ECO:0000313" key="1">
    <source>
        <dbReference type="EMBL" id="VDS08842.1"/>
    </source>
</evidence>
<dbReference type="RefSeq" id="WP_126154500.1">
    <property type="nucleotide sequence ID" value="NZ_UZWE01000030.1"/>
</dbReference>
<accession>A0A3S4DWC9</accession>
<keyword evidence="2" id="KW-1185">Reference proteome</keyword>
<dbReference type="OrthoDB" id="8450811at2"/>
<reference evidence="1 2" key="1">
    <citation type="submission" date="2018-12" db="EMBL/GenBank/DDBJ databases">
        <authorList>
            <person name="Criscuolo A."/>
        </authorList>
    </citation>
    <scope>NUCLEOTIDE SEQUENCE [LARGE SCALE GENOMIC DNA]</scope>
    <source>
        <strain evidence="1">ACIP1116241</strain>
    </source>
</reference>
<evidence type="ECO:0000313" key="2">
    <source>
        <dbReference type="Proteomes" id="UP000270743"/>
    </source>
</evidence>
<dbReference type="EMBL" id="UZWE01000030">
    <property type="protein sequence ID" value="VDS08842.1"/>
    <property type="molecule type" value="Genomic_DNA"/>
</dbReference>
<dbReference type="Proteomes" id="UP000270743">
    <property type="component" value="Unassembled WGS sequence"/>
</dbReference>
<sequence>MQFEKIANRCYRATFVTDLLGTQKQIDWASDIRATKVPAMIDELEQMAIRRGKTLDDMLAVADFGVTVGQALNFVAEKASAKFWIDNRAAGTIQLLRNAVSEINA</sequence>
<dbReference type="AlphaFoldDB" id="A0A3S4DWC9"/>
<proteinExistence type="predicted"/>
<protein>
    <submittedName>
        <fullName evidence="1">Uncharacterized protein</fullName>
    </submittedName>
</protein>
<gene>
    <name evidence="1" type="ORF">PARHAE_02027</name>
</gene>
<organism evidence="1 2">
    <name type="scientific">Paracoccus haematequi</name>
    <dbReference type="NCBI Taxonomy" id="2491866"/>
    <lineage>
        <taxon>Bacteria</taxon>
        <taxon>Pseudomonadati</taxon>
        <taxon>Pseudomonadota</taxon>
        <taxon>Alphaproteobacteria</taxon>
        <taxon>Rhodobacterales</taxon>
        <taxon>Paracoccaceae</taxon>
        <taxon>Paracoccus</taxon>
    </lineage>
</organism>